<dbReference type="GO" id="GO:0000287">
    <property type="term" value="F:magnesium ion binding"/>
    <property type="evidence" value="ECO:0007669"/>
    <property type="project" value="UniProtKB-UniRule"/>
</dbReference>
<comment type="pathway">
    <text evidence="2 10">Amino-acid biosynthesis; L-leucine biosynthesis; L-leucine from 3-methyl-2-oxobutanoate: step 1/4.</text>
</comment>
<dbReference type="Pfam" id="PF22615">
    <property type="entry name" value="IPMS_D2"/>
    <property type="match status" value="1"/>
</dbReference>
<dbReference type="InterPro" id="IPR054692">
    <property type="entry name" value="LeuA-like_post-cat"/>
</dbReference>
<evidence type="ECO:0000256" key="4">
    <source>
        <dbReference type="ARBA" id="ARBA00012973"/>
    </source>
</evidence>
<dbReference type="GO" id="GO:0009098">
    <property type="term" value="P:L-leucine biosynthetic process"/>
    <property type="evidence" value="ECO:0007669"/>
    <property type="project" value="UniProtKB-UniRule"/>
</dbReference>
<evidence type="ECO:0000256" key="2">
    <source>
        <dbReference type="ARBA" id="ARBA00004689"/>
    </source>
</evidence>
<dbReference type="PROSITE" id="PS00816">
    <property type="entry name" value="AIPM_HOMOCIT_SYNTH_2"/>
    <property type="match status" value="1"/>
</dbReference>
<dbReference type="HAMAP" id="MF_00572">
    <property type="entry name" value="LeuA_type2"/>
    <property type="match status" value="1"/>
</dbReference>
<comment type="function">
    <text evidence="10">Catalyzes the condensation of the acetyl group of acetyl-CoA with 3-methyl-2-oxobutanoate (2-ketoisovalerate) to form 3-carboxy-3-hydroxy-4-methylpentanoate (2-isopropylmalate).</text>
</comment>
<dbReference type="GO" id="GO:0005737">
    <property type="term" value="C:cytoplasm"/>
    <property type="evidence" value="ECO:0007669"/>
    <property type="project" value="UniProtKB-SubCell"/>
</dbReference>
<dbReference type="InterPro" id="IPR002034">
    <property type="entry name" value="AIPM/Hcit_synth_CS"/>
</dbReference>
<dbReference type="EMBL" id="FNQV01000002">
    <property type="protein sequence ID" value="SDZ81829.1"/>
    <property type="molecule type" value="Genomic_DNA"/>
</dbReference>
<dbReference type="SUPFAM" id="SSF51569">
    <property type="entry name" value="Aldolase"/>
    <property type="match status" value="1"/>
</dbReference>
<feature type="binding site" evidence="10">
    <location>
        <position position="260"/>
    </location>
    <ligand>
        <name>Mg(2+)</name>
        <dbReference type="ChEBI" id="CHEBI:18420"/>
    </ligand>
</feature>
<organism evidence="12 13">
    <name type="scientific">Bowdeniella nasicola</name>
    <dbReference type="NCBI Taxonomy" id="208480"/>
    <lineage>
        <taxon>Bacteria</taxon>
        <taxon>Bacillati</taxon>
        <taxon>Actinomycetota</taxon>
        <taxon>Actinomycetes</taxon>
        <taxon>Actinomycetales</taxon>
        <taxon>Actinomycetaceae</taxon>
        <taxon>Bowdeniella</taxon>
    </lineage>
</organism>
<feature type="domain" description="Pyruvate carboxyltransferase" evidence="11">
    <location>
        <begin position="45"/>
        <end position="321"/>
    </location>
</feature>
<dbReference type="InterPro" id="IPR039371">
    <property type="entry name" value="LeuA_N_DRE-TIM"/>
</dbReference>
<keyword evidence="5 10" id="KW-0432">Leucine biosynthesis</keyword>
<evidence type="ECO:0000256" key="9">
    <source>
        <dbReference type="ARBA" id="ARBA00023304"/>
    </source>
</evidence>
<dbReference type="FunFam" id="3.20.20.70:FF:000045">
    <property type="entry name" value="2-isopropylmalate synthase"/>
    <property type="match status" value="1"/>
</dbReference>
<dbReference type="PANTHER" id="PTHR46911:SF1">
    <property type="entry name" value="2-ISOPROPYLMALATE SYNTHASE"/>
    <property type="match status" value="1"/>
</dbReference>
<dbReference type="Pfam" id="PF00682">
    <property type="entry name" value="HMGL-like"/>
    <property type="match status" value="1"/>
</dbReference>
<dbReference type="AlphaFoldDB" id="A0A1H3W3Y1"/>
<dbReference type="Proteomes" id="UP000199288">
    <property type="component" value="Unassembled WGS sequence"/>
</dbReference>
<dbReference type="Gene3D" id="3.20.20.70">
    <property type="entry name" value="Aldolase class I"/>
    <property type="match status" value="1"/>
</dbReference>
<feature type="binding site" evidence="10">
    <location>
        <position position="54"/>
    </location>
    <ligand>
        <name>Mg(2+)</name>
        <dbReference type="ChEBI" id="CHEBI:18420"/>
    </ligand>
</feature>
<dbReference type="InterPro" id="IPR005668">
    <property type="entry name" value="IPM_Synthase"/>
</dbReference>
<comment type="subunit">
    <text evidence="10">Homodimer.</text>
</comment>
<dbReference type="SUPFAM" id="SSF89000">
    <property type="entry name" value="post-HMGL domain-like"/>
    <property type="match status" value="1"/>
</dbReference>
<sequence>MKTAGRTTYQAPSAMPVAKYRPFLDVNPVDLPDRTWPTRRITRAPRWLSTDLRDGNQALIEPMDPARKRAMFDLLIAMGYKEIEIGFPAASQTDFDFVRQLIEDEAIPGDVVVSALTQSREDLIHRTIDALVGAPRANVHLYNATAPVFRDVVFRADRDATKELAVSGTREVLAYAEKIFDDDTVFGYQYSPEIFVDTELDFALEVCEAVMDVWQPSAEREIILNLPATVERCTPNVYADQIEYMSRNLSRRQYIALSVHPHNDRGTAVASAELAVMAGADRVEGCLFGQGERTGNVDLLTLGMNLMTQGVDPEIDFSDVDHVRRVVEQCTRMDVHPRHPYGGDLVYTAFSGSHQDAIAKGMVRREADIAAAGGDENAVAWNVPYLPVDPHDLGRNYEAIVRVNSQSGKGGVAYLMSSTRHLELPRRLQIELSQIVQRHSEVGGGEITAESLWQIFADEYLPASTAEGLKPWGRFSLRGTTVTTADDGEHATLTVNLTDHGEDRVLAATGNGPIDAFVKALGQLEIDIHVLDFAEHALSTGGDATAAAYIEAEVNGQVLWGVGIDPSITTASFKAIISAVNRAVRDAS</sequence>
<dbReference type="EC" id="2.3.3.13" evidence="4 10"/>
<keyword evidence="13" id="KW-1185">Reference proteome</keyword>
<evidence type="ECO:0000256" key="10">
    <source>
        <dbReference type="HAMAP-Rule" id="MF_00572"/>
    </source>
</evidence>
<dbReference type="PROSITE" id="PS50991">
    <property type="entry name" value="PYR_CT"/>
    <property type="match status" value="1"/>
</dbReference>
<dbReference type="SMART" id="SM00917">
    <property type="entry name" value="LeuA_dimer"/>
    <property type="match status" value="1"/>
</dbReference>
<feature type="binding site" evidence="10">
    <location>
        <position position="296"/>
    </location>
    <ligand>
        <name>Mg(2+)</name>
        <dbReference type="ChEBI" id="CHEBI:18420"/>
    </ligand>
</feature>
<proteinExistence type="inferred from homology"/>
<dbReference type="GO" id="GO:0003985">
    <property type="term" value="F:acetyl-CoA C-acetyltransferase activity"/>
    <property type="evidence" value="ECO:0007669"/>
    <property type="project" value="UniProtKB-UniRule"/>
</dbReference>
<reference evidence="13" key="1">
    <citation type="submission" date="2016-10" db="EMBL/GenBank/DDBJ databases">
        <authorList>
            <person name="Varghese N."/>
            <person name="Submissions S."/>
        </authorList>
    </citation>
    <scope>NUCLEOTIDE SEQUENCE [LARGE SCALE GENOMIC DNA]</scope>
    <source>
        <strain evidence="13">KPR-1</strain>
    </source>
</reference>
<evidence type="ECO:0000313" key="12">
    <source>
        <dbReference type="EMBL" id="SDZ81829.1"/>
    </source>
</evidence>
<evidence type="ECO:0000313" key="13">
    <source>
        <dbReference type="Proteomes" id="UP000199288"/>
    </source>
</evidence>
<dbReference type="SUPFAM" id="SSF110921">
    <property type="entry name" value="2-isopropylmalate synthase LeuA, allosteric (dimerisation) domain"/>
    <property type="match status" value="1"/>
</dbReference>
<dbReference type="RefSeq" id="WP_410002413.1">
    <property type="nucleotide sequence ID" value="NZ_FNQV01000002.1"/>
</dbReference>
<comment type="subcellular location">
    <subcellularLocation>
        <location evidence="10">Cytoplasm</location>
    </subcellularLocation>
</comment>
<dbReference type="PROSITE" id="PS00815">
    <property type="entry name" value="AIPM_HOMOCIT_SYNTH_1"/>
    <property type="match status" value="1"/>
</dbReference>
<dbReference type="NCBIfam" id="NF002991">
    <property type="entry name" value="PRK03739.1"/>
    <property type="match status" value="1"/>
</dbReference>
<keyword evidence="8 10" id="KW-0479">Metal-binding</keyword>
<protein>
    <recommendedName>
        <fullName evidence="4 10">2-isopropylmalate synthase</fullName>
        <ecNumber evidence="4 10">2.3.3.13</ecNumber>
    </recommendedName>
    <alternativeName>
        <fullName evidence="10">Alpha-IPM synthase</fullName>
    </alternativeName>
    <alternativeName>
        <fullName evidence="10">Alpha-isopropylmalate synthase</fullName>
    </alternativeName>
</protein>
<comment type="similarity">
    <text evidence="3 10">Belongs to the alpha-IPM synthase/homocitrate synthase family. LeuA type 2 subfamily.</text>
</comment>
<dbReference type="InterPro" id="IPR036230">
    <property type="entry name" value="LeuA_allosteric_dom_sf"/>
</dbReference>
<dbReference type="InterPro" id="IPR013709">
    <property type="entry name" value="2-isopropylmalate_synth_dimer"/>
</dbReference>
<keyword evidence="10" id="KW-0963">Cytoplasm</keyword>
<comment type="cofactor">
    <cofactor evidence="10">
        <name>Mg(2+)</name>
        <dbReference type="ChEBI" id="CHEBI:18420"/>
    </cofactor>
</comment>
<name>A0A1H3W3Y1_9ACTO</name>
<evidence type="ECO:0000256" key="1">
    <source>
        <dbReference type="ARBA" id="ARBA00000064"/>
    </source>
</evidence>
<dbReference type="InterPro" id="IPR000891">
    <property type="entry name" value="PYR_CT"/>
</dbReference>
<dbReference type="UniPathway" id="UPA00048">
    <property type="reaction ID" value="UER00070"/>
</dbReference>
<accession>A0A1H3W3Y1</accession>
<evidence type="ECO:0000256" key="5">
    <source>
        <dbReference type="ARBA" id="ARBA00022430"/>
    </source>
</evidence>
<dbReference type="CDD" id="cd07942">
    <property type="entry name" value="DRE_TIM_LeuA"/>
    <property type="match status" value="1"/>
</dbReference>
<gene>
    <name evidence="10" type="primary">leuA</name>
    <name evidence="12" type="ORF">SAMN02910418_00277</name>
</gene>
<dbReference type="GO" id="GO:0003852">
    <property type="term" value="F:2-isopropylmalate synthase activity"/>
    <property type="evidence" value="ECO:0007669"/>
    <property type="project" value="UniProtKB-UniRule"/>
</dbReference>
<feature type="binding site" evidence="10">
    <location>
        <position position="262"/>
    </location>
    <ligand>
        <name>Mg(2+)</name>
        <dbReference type="ChEBI" id="CHEBI:18420"/>
    </ligand>
</feature>
<dbReference type="PANTHER" id="PTHR46911">
    <property type="match status" value="1"/>
</dbReference>
<comment type="catalytic activity">
    <reaction evidence="1 10">
        <text>3-methyl-2-oxobutanoate + acetyl-CoA + H2O = (2S)-2-isopropylmalate + CoA + H(+)</text>
        <dbReference type="Rhea" id="RHEA:21524"/>
        <dbReference type="ChEBI" id="CHEBI:1178"/>
        <dbReference type="ChEBI" id="CHEBI:11851"/>
        <dbReference type="ChEBI" id="CHEBI:15377"/>
        <dbReference type="ChEBI" id="CHEBI:15378"/>
        <dbReference type="ChEBI" id="CHEBI:57287"/>
        <dbReference type="ChEBI" id="CHEBI:57288"/>
        <dbReference type="EC" id="2.3.3.13"/>
    </reaction>
</comment>
<evidence type="ECO:0000256" key="3">
    <source>
        <dbReference type="ARBA" id="ARBA00009767"/>
    </source>
</evidence>
<evidence type="ECO:0000256" key="6">
    <source>
        <dbReference type="ARBA" id="ARBA00022605"/>
    </source>
</evidence>
<evidence type="ECO:0000259" key="11">
    <source>
        <dbReference type="PROSITE" id="PS50991"/>
    </source>
</evidence>
<keyword evidence="6 10" id="KW-0028">Amino-acid biosynthesis</keyword>
<dbReference type="Gene3D" id="3.30.160.270">
    <property type="match status" value="1"/>
</dbReference>
<keyword evidence="7 10" id="KW-0808">Transferase</keyword>
<feature type="region of interest" description="Regulatory domain" evidence="10">
    <location>
        <begin position="463"/>
        <end position="588"/>
    </location>
</feature>
<keyword evidence="9 10" id="KW-0100">Branched-chain amino acid biosynthesis</keyword>
<dbReference type="InterPro" id="IPR013785">
    <property type="entry name" value="Aldolase_TIM"/>
</dbReference>
<evidence type="ECO:0000256" key="7">
    <source>
        <dbReference type="ARBA" id="ARBA00022679"/>
    </source>
</evidence>
<dbReference type="NCBIfam" id="TIGR00970">
    <property type="entry name" value="leuA_yeast"/>
    <property type="match status" value="1"/>
</dbReference>
<dbReference type="Pfam" id="PF08502">
    <property type="entry name" value="LeuA_dimer"/>
    <property type="match status" value="1"/>
</dbReference>
<evidence type="ECO:0000256" key="8">
    <source>
        <dbReference type="ARBA" id="ARBA00022723"/>
    </source>
</evidence>
<keyword evidence="10" id="KW-0460">Magnesium</keyword>